<sequence length="131" mass="13360">MRGAVVLTFCSLATACLITNCPKGGKRSLSTVDNTLGTKIACLRCGPGLQGRCLGPAVCCGPRLGCLVATPGIVRQCAGAAEGPSPHGKPCIAPSGPGVCGTDGVCCNSGRFYFPSPQIRHVYTNCEISPY</sequence>
<dbReference type="Pfam" id="PF00184">
    <property type="entry name" value="Hormone_5"/>
    <property type="match status" value="1"/>
</dbReference>
<keyword evidence="3" id="KW-1015">Disulfide bond</keyword>
<gene>
    <name evidence="5" type="ORF">g.34200</name>
    <name evidence="6" type="ORF">g.34201</name>
</gene>
<evidence type="ECO:0000256" key="3">
    <source>
        <dbReference type="ARBA" id="ARBA00023157"/>
    </source>
</evidence>
<evidence type="ECO:0000256" key="2">
    <source>
        <dbReference type="ARBA" id="ARBA00022729"/>
    </source>
</evidence>
<dbReference type="InterPro" id="IPR000981">
    <property type="entry name" value="Neurhyp_horm"/>
</dbReference>
<dbReference type="PANTHER" id="PTHR11681">
    <property type="entry name" value="NEUROPHYSIN"/>
    <property type="match status" value="1"/>
</dbReference>
<proteinExistence type="inferred from homology"/>
<dbReference type="AlphaFoldDB" id="A0A1B6JEM3"/>
<dbReference type="EMBL" id="GECU01010026">
    <property type="protein sequence ID" value="JAS97680.1"/>
    <property type="molecule type" value="Transcribed_RNA"/>
</dbReference>
<accession>A0A1B6JEM3</accession>
<dbReference type="InterPro" id="IPR036387">
    <property type="entry name" value="Neurhyp_horm_dom_sf"/>
</dbReference>
<dbReference type="PROSITE" id="PS00264">
    <property type="entry name" value="NEUROHYPOPHYS_HORM"/>
    <property type="match status" value="1"/>
</dbReference>
<dbReference type="GO" id="GO:0030141">
    <property type="term" value="C:secretory granule"/>
    <property type="evidence" value="ECO:0007669"/>
    <property type="project" value="TreeGrafter"/>
</dbReference>
<dbReference type="Pfam" id="PF00220">
    <property type="entry name" value="Hormone_4"/>
    <property type="match status" value="1"/>
</dbReference>
<feature type="signal peptide" evidence="4">
    <location>
        <begin position="1"/>
        <end position="15"/>
    </location>
</feature>
<evidence type="ECO:0000256" key="1">
    <source>
        <dbReference type="ARBA" id="ARBA00007369"/>
    </source>
</evidence>
<dbReference type="PANTHER" id="PTHR11681:SF5">
    <property type="entry name" value="ISOTOCIN"/>
    <property type="match status" value="1"/>
</dbReference>
<dbReference type="PROSITE" id="PS51257">
    <property type="entry name" value="PROKAR_LIPOPROTEIN"/>
    <property type="match status" value="1"/>
</dbReference>
<name>A0A1B6JEM3_9HEMI</name>
<evidence type="ECO:0000313" key="5">
    <source>
        <dbReference type="EMBL" id="JAS88772.1"/>
    </source>
</evidence>
<dbReference type="GO" id="GO:0005185">
    <property type="term" value="F:neurohypophyseal hormone activity"/>
    <property type="evidence" value="ECO:0007669"/>
    <property type="project" value="InterPro"/>
</dbReference>
<dbReference type="EMBL" id="GECU01018934">
    <property type="protein sequence ID" value="JAS88772.1"/>
    <property type="molecule type" value="Transcribed_RNA"/>
</dbReference>
<protein>
    <submittedName>
        <fullName evidence="6">Uncharacterized protein</fullName>
    </submittedName>
</protein>
<comment type="similarity">
    <text evidence="1">Belongs to the vasopressin/oxytocin family.</text>
</comment>
<dbReference type="InterPro" id="IPR022423">
    <property type="entry name" value="Neurohypophysial_hormone_CS"/>
</dbReference>
<dbReference type="SMART" id="SM00003">
    <property type="entry name" value="NH"/>
    <property type="match status" value="1"/>
</dbReference>
<feature type="chain" id="PRO_5011887448" evidence="4">
    <location>
        <begin position="16"/>
        <end position="131"/>
    </location>
</feature>
<organism evidence="6">
    <name type="scientific">Homalodisca liturata</name>
    <dbReference type="NCBI Taxonomy" id="320908"/>
    <lineage>
        <taxon>Eukaryota</taxon>
        <taxon>Metazoa</taxon>
        <taxon>Ecdysozoa</taxon>
        <taxon>Arthropoda</taxon>
        <taxon>Hexapoda</taxon>
        <taxon>Insecta</taxon>
        <taxon>Pterygota</taxon>
        <taxon>Neoptera</taxon>
        <taxon>Paraneoptera</taxon>
        <taxon>Hemiptera</taxon>
        <taxon>Auchenorrhyncha</taxon>
        <taxon>Membracoidea</taxon>
        <taxon>Cicadellidae</taxon>
        <taxon>Cicadellinae</taxon>
        <taxon>Proconiini</taxon>
        <taxon>Homalodisca</taxon>
    </lineage>
</organism>
<dbReference type="GO" id="GO:0005615">
    <property type="term" value="C:extracellular space"/>
    <property type="evidence" value="ECO:0007669"/>
    <property type="project" value="TreeGrafter"/>
</dbReference>
<dbReference type="SUPFAM" id="SSF49606">
    <property type="entry name" value="Neurophysin II"/>
    <property type="match status" value="1"/>
</dbReference>
<dbReference type="Gene3D" id="2.60.9.10">
    <property type="entry name" value="Neurohypophysial hormone domain"/>
    <property type="match status" value="1"/>
</dbReference>
<evidence type="ECO:0000256" key="4">
    <source>
        <dbReference type="SAM" id="SignalP"/>
    </source>
</evidence>
<evidence type="ECO:0000313" key="6">
    <source>
        <dbReference type="EMBL" id="JAS97680.1"/>
    </source>
</evidence>
<keyword evidence="2 4" id="KW-0732">Signal</keyword>
<reference evidence="6" key="1">
    <citation type="submission" date="2015-11" db="EMBL/GenBank/DDBJ databases">
        <title>De novo transcriptome assembly of four potential Pierce s Disease insect vectors from Arizona vineyards.</title>
        <authorList>
            <person name="Tassone E.E."/>
        </authorList>
    </citation>
    <scope>NUCLEOTIDE SEQUENCE</scope>
</reference>